<accession>A0A2M9X9H2</accession>
<gene>
    <name evidence="2" type="ORF">CH357_17830</name>
</gene>
<dbReference type="EMBL" id="NPDN01000010">
    <property type="protein sequence ID" value="PJZ24202.1"/>
    <property type="molecule type" value="Genomic_DNA"/>
</dbReference>
<dbReference type="SMART" id="SM00450">
    <property type="entry name" value="RHOD"/>
    <property type="match status" value="1"/>
</dbReference>
<dbReference type="PROSITE" id="PS50206">
    <property type="entry name" value="RHODANESE_3"/>
    <property type="match status" value="1"/>
</dbReference>
<sequence>MNPKELKNRLDARKSGSDDFYLLDVRNPNEQEICTIDGTDLLIPVSELPSRIGELDSWKSSGKEIIVYCRSGARSANACGVLKSTGFSKVFNLDGGILLYSDEVDPSLAKY</sequence>
<keyword evidence="2" id="KW-0808">Transferase</keyword>
<reference evidence="2 3" key="1">
    <citation type="submission" date="2017-07" db="EMBL/GenBank/DDBJ databases">
        <title>Leptospira spp. isolated from tropical soils.</title>
        <authorList>
            <person name="Thibeaux R."/>
            <person name="Iraola G."/>
            <person name="Ferres I."/>
            <person name="Bierque E."/>
            <person name="Girault D."/>
            <person name="Soupe-Gilbert M.-E."/>
            <person name="Picardeau M."/>
            <person name="Goarant C."/>
        </authorList>
    </citation>
    <scope>NUCLEOTIDE SEQUENCE [LARGE SCALE GENOMIC DNA]</scope>
    <source>
        <strain evidence="2 3">MCA1-C-A1</strain>
    </source>
</reference>
<dbReference type="SUPFAM" id="SSF52821">
    <property type="entry name" value="Rhodanese/Cell cycle control phosphatase"/>
    <property type="match status" value="1"/>
</dbReference>
<dbReference type="OrthoDB" id="9800872at2"/>
<dbReference type="GO" id="GO:0016740">
    <property type="term" value="F:transferase activity"/>
    <property type="evidence" value="ECO:0007669"/>
    <property type="project" value="UniProtKB-KW"/>
</dbReference>
<comment type="caution">
    <text evidence="2">The sequence shown here is derived from an EMBL/GenBank/DDBJ whole genome shotgun (WGS) entry which is preliminary data.</text>
</comment>
<protein>
    <submittedName>
        <fullName evidence="2">Sulfurtransferase</fullName>
    </submittedName>
</protein>
<name>A0A2M9X9H2_9LEPT</name>
<evidence type="ECO:0000313" key="2">
    <source>
        <dbReference type="EMBL" id="PJZ24202.1"/>
    </source>
</evidence>
<evidence type="ECO:0000259" key="1">
    <source>
        <dbReference type="PROSITE" id="PS50206"/>
    </source>
</evidence>
<dbReference type="Proteomes" id="UP000232196">
    <property type="component" value="Unassembled WGS sequence"/>
</dbReference>
<dbReference type="AlphaFoldDB" id="A0A2M9X9H2"/>
<keyword evidence="3" id="KW-1185">Reference proteome</keyword>
<dbReference type="RefSeq" id="WP_100708117.1">
    <property type="nucleotide sequence ID" value="NZ_NPDL01000001.1"/>
</dbReference>
<dbReference type="InterPro" id="IPR001763">
    <property type="entry name" value="Rhodanese-like_dom"/>
</dbReference>
<feature type="domain" description="Rhodanese" evidence="1">
    <location>
        <begin position="16"/>
        <end position="109"/>
    </location>
</feature>
<proteinExistence type="predicted"/>
<organism evidence="2 3">
    <name type="scientific">Leptospira hartskeerlii</name>
    <dbReference type="NCBI Taxonomy" id="2023177"/>
    <lineage>
        <taxon>Bacteria</taxon>
        <taxon>Pseudomonadati</taxon>
        <taxon>Spirochaetota</taxon>
        <taxon>Spirochaetia</taxon>
        <taxon>Leptospirales</taxon>
        <taxon>Leptospiraceae</taxon>
        <taxon>Leptospira</taxon>
    </lineage>
</organism>
<dbReference type="InterPro" id="IPR050229">
    <property type="entry name" value="GlpE_sulfurtransferase"/>
</dbReference>
<dbReference type="Gene3D" id="3.40.250.10">
    <property type="entry name" value="Rhodanese-like domain"/>
    <property type="match status" value="1"/>
</dbReference>
<dbReference type="InterPro" id="IPR036873">
    <property type="entry name" value="Rhodanese-like_dom_sf"/>
</dbReference>
<dbReference type="PANTHER" id="PTHR43031:SF17">
    <property type="entry name" value="SULFURTRANSFERASE YTWF-RELATED"/>
    <property type="match status" value="1"/>
</dbReference>
<dbReference type="PANTHER" id="PTHR43031">
    <property type="entry name" value="FAD-DEPENDENT OXIDOREDUCTASE"/>
    <property type="match status" value="1"/>
</dbReference>
<evidence type="ECO:0000313" key="3">
    <source>
        <dbReference type="Proteomes" id="UP000232196"/>
    </source>
</evidence>
<dbReference type="Pfam" id="PF00581">
    <property type="entry name" value="Rhodanese"/>
    <property type="match status" value="1"/>
</dbReference>